<evidence type="ECO:0000313" key="1">
    <source>
        <dbReference type="EMBL" id="MVQ29236.1"/>
    </source>
</evidence>
<sequence length="74" mass="8359">MPEHDTHTRSLVQSFLVLLDEQRRLAMVYLETVNRGGSRTLPADLDDLDSLVAFVARDVEAVRRLLANRVPAEV</sequence>
<organism evidence="1 2">
    <name type="scientific">Ramlibacter pinisoli</name>
    <dbReference type="NCBI Taxonomy" id="2682844"/>
    <lineage>
        <taxon>Bacteria</taxon>
        <taxon>Pseudomonadati</taxon>
        <taxon>Pseudomonadota</taxon>
        <taxon>Betaproteobacteria</taxon>
        <taxon>Burkholderiales</taxon>
        <taxon>Comamonadaceae</taxon>
        <taxon>Ramlibacter</taxon>
    </lineage>
</organism>
<proteinExistence type="predicted"/>
<dbReference type="EMBL" id="WSEL01000003">
    <property type="protein sequence ID" value="MVQ29236.1"/>
    <property type="molecule type" value="Genomic_DNA"/>
</dbReference>
<keyword evidence="2" id="KW-1185">Reference proteome</keyword>
<gene>
    <name evidence="1" type="ORF">GON04_07250</name>
</gene>
<reference evidence="1 2" key="1">
    <citation type="submission" date="2019-12" db="EMBL/GenBank/DDBJ databases">
        <authorList>
            <person name="Huq M.A."/>
        </authorList>
    </citation>
    <scope>NUCLEOTIDE SEQUENCE [LARGE SCALE GENOMIC DNA]</scope>
    <source>
        <strain evidence="1 2">MAH-25</strain>
    </source>
</reference>
<dbReference type="AlphaFoldDB" id="A0A6N8IT26"/>
<protein>
    <submittedName>
        <fullName evidence="1">Uncharacterized protein</fullName>
    </submittedName>
</protein>
<name>A0A6N8IT26_9BURK</name>
<accession>A0A6N8IT26</accession>
<dbReference type="RefSeq" id="WP_157397261.1">
    <property type="nucleotide sequence ID" value="NZ_WSEL01000003.1"/>
</dbReference>
<dbReference type="Proteomes" id="UP000469385">
    <property type="component" value="Unassembled WGS sequence"/>
</dbReference>
<evidence type="ECO:0000313" key="2">
    <source>
        <dbReference type="Proteomes" id="UP000469385"/>
    </source>
</evidence>
<comment type="caution">
    <text evidence="1">The sequence shown here is derived from an EMBL/GenBank/DDBJ whole genome shotgun (WGS) entry which is preliminary data.</text>
</comment>